<comment type="caution">
    <text evidence="8">The sequence shown here is derived from an EMBL/GenBank/DDBJ whole genome shotgun (WGS) entry which is preliminary data.</text>
</comment>
<evidence type="ECO:0000256" key="2">
    <source>
        <dbReference type="ARBA" id="ARBA00022490"/>
    </source>
</evidence>
<keyword evidence="2 7" id="KW-0963">Cytoplasm</keyword>
<evidence type="ECO:0000313" key="8">
    <source>
        <dbReference type="EMBL" id="HII84161.1"/>
    </source>
</evidence>
<keyword evidence="6 7" id="KW-0378">Hydrolase</keyword>
<dbReference type="Proteomes" id="UP000586031">
    <property type="component" value="Unassembled WGS sequence"/>
</dbReference>
<dbReference type="InterPro" id="IPR002738">
    <property type="entry name" value="RNase_P_p30"/>
</dbReference>
<evidence type="ECO:0000256" key="7">
    <source>
        <dbReference type="HAMAP-Rule" id="MF_00756"/>
    </source>
</evidence>
<evidence type="ECO:0000256" key="4">
    <source>
        <dbReference type="ARBA" id="ARBA00022722"/>
    </source>
</evidence>
<accession>A0A7J4TJU0</accession>
<organism evidence="8 9">
    <name type="scientific">Methanobacterium subterraneum</name>
    <dbReference type="NCBI Taxonomy" id="59277"/>
    <lineage>
        <taxon>Archaea</taxon>
        <taxon>Methanobacteriati</taxon>
        <taxon>Methanobacteriota</taxon>
        <taxon>Methanomada group</taxon>
        <taxon>Methanobacteria</taxon>
        <taxon>Methanobacteriales</taxon>
        <taxon>Methanobacteriaceae</taxon>
        <taxon>Methanobacterium</taxon>
    </lineage>
</organism>
<proteinExistence type="inferred from homology"/>
<dbReference type="EC" id="3.1.26.5" evidence="7"/>
<dbReference type="Pfam" id="PF01876">
    <property type="entry name" value="RNase_P_p30"/>
    <property type="match status" value="1"/>
</dbReference>
<dbReference type="EMBL" id="DUHE01000142">
    <property type="protein sequence ID" value="HII84161.1"/>
    <property type="molecule type" value="Genomic_DNA"/>
</dbReference>
<evidence type="ECO:0000256" key="3">
    <source>
        <dbReference type="ARBA" id="ARBA00022694"/>
    </source>
</evidence>
<sequence>MFFDFHIHGDPEVALNAGKLGYHGVVLTACSRDCINQPETLKNLRKTVEKIKTGKGDNDLHSIQIGVEIEAKNPEDLKKQINKFRKKADVIMVHGGDLKINRAATEDPRVDILSHPYRARFDSGINHVLAVKASENCVAVELNLKYFLLTRPNHRYRVLTQFRQIMKLNRKYMFPVIITSDAGSAYDLRDPHDVMALAACFGMTKDEAFEALSKTPQKIIQRNRIRDDLIVPGARFVR</sequence>
<gene>
    <name evidence="7" type="primary">rnp3</name>
    <name evidence="8" type="ORF">HA271_04850</name>
</gene>
<dbReference type="HAMAP" id="MF_00756">
    <property type="entry name" value="RNase_P_3"/>
    <property type="match status" value="1"/>
</dbReference>
<dbReference type="AlphaFoldDB" id="A0A7J4TJU0"/>
<keyword evidence="3 7" id="KW-0819">tRNA processing</keyword>
<evidence type="ECO:0000256" key="1">
    <source>
        <dbReference type="ARBA" id="ARBA00007331"/>
    </source>
</evidence>
<keyword evidence="5 7" id="KW-0255">Endonuclease</keyword>
<comment type="function">
    <text evidence="7">Part of ribonuclease P, a protein complex that generates mature tRNA molecules by cleaving their 5'-ends.</text>
</comment>
<dbReference type="InterPro" id="IPR023539">
    <property type="entry name" value="RNase_P_comp-3_arc"/>
</dbReference>
<dbReference type="SUPFAM" id="SSF89550">
    <property type="entry name" value="PHP domain-like"/>
    <property type="match status" value="1"/>
</dbReference>
<dbReference type="GO" id="GO:0005737">
    <property type="term" value="C:cytoplasm"/>
    <property type="evidence" value="ECO:0007669"/>
    <property type="project" value="UniProtKB-SubCell"/>
</dbReference>
<dbReference type="GO" id="GO:0001682">
    <property type="term" value="P:tRNA 5'-leader removal"/>
    <property type="evidence" value="ECO:0007669"/>
    <property type="project" value="UniProtKB-UniRule"/>
</dbReference>
<comment type="subcellular location">
    <subcellularLocation>
        <location evidence="7">Cytoplasm</location>
    </subcellularLocation>
</comment>
<protein>
    <recommendedName>
        <fullName evidence="7">Ribonuclease P protein component 3</fullName>
        <shortName evidence="7">RNase P component 3</shortName>
        <ecNumber evidence="7">3.1.26.5</ecNumber>
    </recommendedName>
    <alternativeName>
        <fullName evidence="7">Rpp30</fullName>
    </alternativeName>
</protein>
<dbReference type="GO" id="GO:0004526">
    <property type="term" value="F:ribonuclease P activity"/>
    <property type="evidence" value="ECO:0007669"/>
    <property type="project" value="UniProtKB-UniRule"/>
</dbReference>
<dbReference type="GO" id="GO:0003723">
    <property type="term" value="F:RNA binding"/>
    <property type="evidence" value="ECO:0007669"/>
    <property type="project" value="TreeGrafter"/>
</dbReference>
<evidence type="ECO:0000313" key="9">
    <source>
        <dbReference type="Proteomes" id="UP000586031"/>
    </source>
</evidence>
<dbReference type="PANTHER" id="PTHR13031">
    <property type="entry name" value="RIBONUCLEASE P SUBUNIT P30"/>
    <property type="match status" value="1"/>
</dbReference>
<reference evidence="9" key="1">
    <citation type="journal article" date="2020" name="bioRxiv">
        <title>A rank-normalized archaeal taxonomy based on genome phylogeny resolves widespread incomplete and uneven classifications.</title>
        <authorList>
            <person name="Rinke C."/>
            <person name="Chuvochina M."/>
            <person name="Mussig A.J."/>
            <person name="Chaumeil P.-A."/>
            <person name="Waite D.W."/>
            <person name="Whitman W.B."/>
            <person name="Parks D.H."/>
            <person name="Hugenholtz P."/>
        </authorList>
    </citation>
    <scope>NUCLEOTIDE SEQUENCE [LARGE SCALE GENOMIC DNA]</scope>
</reference>
<dbReference type="NCBIfam" id="NF046111">
    <property type="entry name" value="RNaseP3Mthb"/>
    <property type="match status" value="1"/>
</dbReference>
<evidence type="ECO:0000256" key="5">
    <source>
        <dbReference type="ARBA" id="ARBA00022759"/>
    </source>
</evidence>
<comment type="subunit">
    <text evidence="7">Consists of a catalytic RNA component and at least 4-5 protein subunits.</text>
</comment>
<name>A0A7J4TJU0_9EURY</name>
<comment type="catalytic activity">
    <reaction evidence="7">
        <text>Endonucleolytic cleavage of RNA, removing 5'-extranucleotides from tRNA precursor.</text>
        <dbReference type="EC" id="3.1.26.5"/>
    </reaction>
</comment>
<dbReference type="InterPro" id="IPR016195">
    <property type="entry name" value="Pol/histidinol_Pase-like"/>
</dbReference>
<evidence type="ECO:0000256" key="6">
    <source>
        <dbReference type="ARBA" id="ARBA00022801"/>
    </source>
</evidence>
<comment type="similarity">
    <text evidence="1 7">Belongs to the eukaryotic/archaeal RNase P protein component 3 family.</text>
</comment>
<dbReference type="GO" id="GO:0030677">
    <property type="term" value="C:ribonuclease P complex"/>
    <property type="evidence" value="ECO:0007669"/>
    <property type="project" value="UniProtKB-UniRule"/>
</dbReference>
<keyword evidence="4 7" id="KW-0540">Nuclease</keyword>
<dbReference type="Gene3D" id="3.20.20.140">
    <property type="entry name" value="Metal-dependent hydrolases"/>
    <property type="match status" value="1"/>
</dbReference>
<dbReference type="PANTHER" id="PTHR13031:SF0">
    <property type="entry name" value="RIBONUCLEASE P PROTEIN SUBUNIT P30"/>
    <property type="match status" value="1"/>
</dbReference>